<dbReference type="AlphaFoldDB" id="A0A6A7GCT3"/>
<feature type="compositionally biased region" description="Basic residues" evidence="2">
    <location>
        <begin position="390"/>
        <end position="401"/>
    </location>
</feature>
<dbReference type="Pfam" id="PF03676">
    <property type="entry name" value="PHAF1"/>
    <property type="match status" value="1"/>
</dbReference>
<reference evidence="3" key="1">
    <citation type="submission" date="2017-11" db="EMBL/GenBank/DDBJ databases">
        <title>The sensing device of the deep-sea amphipod.</title>
        <authorList>
            <person name="Kobayashi H."/>
            <person name="Nagahama T."/>
            <person name="Arai W."/>
            <person name="Sasagawa Y."/>
            <person name="Umeda M."/>
            <person name="Hayashi T."/>
            <person name="Nikaido I."/>
            <person name="Watanabe H."/>
            <person name="Oguri K."/>
            <person name="Kitazato H."/>
            <person name="Fujioka K."/>
            <person name="Kido Y."/>
            <person name="Takami H."/>
        </authorList>
    </citation>
    <scope>NUCLEOTIDE SEQUENCE</scope>
    <source>
        <tissue evidence="3">Whole body</tissue>
    </source>
</reference>
<sequence length="401" mass="45646">MMFPIQPGASAGPFQIGMSLPDAITVIQKRGMALRSAKIAYNSEEISADDITISLTKHPIRFRFESSSQRLKLIDITNPTNIKLSYDGTEICGDNSSTFADIYRTFGPTFPGNFCPNRRIYSLIYPGIAALFQMPESYTHRDGVLPDSRKDPSPKLCRIFIFHGEHPNKLSLPPITFDHRDFQQISVLINRGIYLTKYQKLIQFGSTVQDVLSDLGRPTCEFHKGSDQMRIHSFSNEPSNSPSAGSYRDYFYNYFHSGLDILFDGVTHSVKKFILHTNLVGRPDFNVYHKCNFFIDPEKNSQYCKEVKNINSDSKWNEIRSVFGKPSRPFVRKHPVESFKSSQFYAFEGAVFEIALEKYIASLTLFEADSLIPFCELPEPKIQPQSSSVRHTRISSRPSAR</sequence>
<evidence type="ECO:0000313" key="3">
    <source>
        <dbReference type="EMBL" id="LAC28419.1"/>
    </source>
</evidence>
<accession>A0A6A7GCT3</accession>
<dbReference type="InterPro" id="IPR005373">
    <property type="entry name" value="PHAF1"/>
</dbReference>
<dbReference type="PANTHER" id="PTHR13465">
    <property type="entry name" value="UPF0183 PROTEIN"/>
    <property type="match status" value="1"/>
</dbReference>
<comment type="similarity">
    <text evidence="1">Belongs to the PHAF1 family.</text>
</comment>
<dbReference type="EMBL" id="IACT01009309">
    <property type="protein sequence ID" value="LAC28419.1"/>
    <property type="molecule type" value="mRNA"/>
</dbReference>
<dbReference type="PANTHER" id="PTHR13465:SF2">
    <property type="entry name" value="PHAGOSOME ASSEMBLY FACTOR 1"/>
    <property type="match status" value="1"/>
</dbReference>
<evidence type="ECO:0000256" key="1">
    <source>
        <dbReference type="ARBA" id="ARBA00024339"/>
    </source>
</evidence>
<organism evidence="3">
    <name type="scientific">Hirondellea gigas</name>
    <dbReference type="NCBI Taxonomy" id="1518452"/>
    <lineage>
        <taxon>Eukaryota</taxon>
        <taxon>Metazoa</taxon>
        <taxon>Ecdysozoa</taxon>
        <taxon>Arthropoda</taxon>
        <taxon>Crustacea</taxon>
        <taxon>Multicrustacea</taxon>
        <taxon>Malacostraca</taxon>
        <taxon>Eumalacostraca</taxon>
        <taxon>Peracarida</taxon>
        <taxon>Amphipoda</taxon>
        <taxon>Amphilochidea</taxon>
        <taxon>Lysianassida</taxon>
        <taxon>Lysianassidira</taxon>
        <taxon>Lysianassoidea</taxon>
        <taxon>Lysianassidae</taxon>
        <taxon>Hirondellea</taxon>
    </lineage>
</organism>
<proteinExistence type="evidence at transcript level"/>
<name>A0A6A7GCT3_9CRUS</name>
<evidence type="ECO:0000256" key="2">
    <source>
        <dbReference type="SAM" id="MobiDB-lite"/>
    </source>
</evidence>
<dbReference type="InterPro" id="IPR039156">
    <property type="entry name" value="PHAF1/BROMI"/>
</dbReference>
<protein>
    <submittedName>
        <fullName evidence="3">UPF0183 protein At3g51130</fullName>
    </submittedName>
</protein>
<feature type="region of interest" description="Disordered" evidence="2">
    <location>
        <begin position="382"/>
        <end position="401"/>
    </location>
</feature>